<evidence type="ECO:0000256" key="4">
    <source>
        <dbReference type="SAM" id="MobiDB-lite"/>
    </source>
</evidence>
<organism evidence="6 7">
    <name type="scientific">Clonostachys solani</name>
    <dbReference type="NCBI Taxonomy" id="160281"/>
    <lineage>
        <taxon>Eukaryota</taxon>
        <taxon>Fungi</taxon>
        <taxon>Dikarya</taxon>
        <taxon>Ascomycota</taxon>
        <taxon>Pezizomycotina</taxon>
        <taxon>Sordariomycetes</taxon>
        <taxon>Hypocreomycetidae</taxon>
        <taxon>Hypocreales</taxon>
        <taxon>Bionectriaceae</taxon>
        <taxon>Clonostachys</taxon>
    </lineage>
</organism>
<feature type="domain" description="LysM" evidence="5">
    <location>
        <begin position="1"/>
        <end position="47"/>
    </location>
</feature>
<accession>A0A9N9YZ73</accession>
<comment type="caution">
    <text evidence="6">The sequence shown here is derived from an EMBL/GenBank/DDBJ whole genome shotgun (WGS) entry which is preliminary data.</text>
</comment>
<dbReference type="CDD" id="cd00118">
    <property type="entry name" value="LysM"/>
    <property type="match status" value="1"/>
</dbReference>
<dbReference type="Pfam" id="PF01476">
    <property type="entry name" value="LysM"/>
    <property type="match status" value="1"/>
</dbReference>
<evidence type="ECO:0000256" key="2">
    <source>
        <dbReference type="ARBA" id="ARBA00023026"/>
    </source>
</evidence>
<dbReference type="InterPro" id="IPR018392">
    <property type="entry name" value="LysM"/>
</dbReference>
<evidence type="ECO:0000313" key="6">
    <source>
        <dbReference type="EMBL" id="CAH0045717.1"/>
    </source>
</evidence>
<evidence type="ECO:0000313" key="7">
    <source>
        <dbReference type="Proteomes" id="UP000775872"/>
    </source>
</evidence>
<sequence>MRRVVVSGDYCAKIALDSSISLKDFYFLNPVLNEGCSNLEREVSYCVAAVGDITTYPGYVIEMPSTSFTRPTPTTTGVVLPTETLNPHAPGTLDNCTEYTNFVDPAPYLKEFGVVPWPEELNLCTSFAGKYDVSVSQLLSWNPSLSSAKCEFLAGYSYCVRRANPVPGQNSRQSLNGSLTFQSATETTTNGATETSVITSSTSTETETQPAPAPSPTQPGTISSCVKYHFVKADDGACDGIIAMYGLNRDDFFKWNTQVGEYCELLWLDYYVCVGV</sequence>
<keyword evidence="2" id="KW-0843">Virulence</keyword>
<comment type="similarity">
    <text evidence="3">Belongs to the secreted LysM effector family.</text>
</comment>
<dbReference type="InterPro" id="IPR036779">
    <property type="entry name" value="LysM_dom_sf"/>
</dbReference>
<keyword evidence="7" id="KW-1185">Reference proteome</keyword>
<feature type="region of interest" description="Disordered" evidence="4">
    <location>
        <begin position="184"/>
        <end position="220"/>
    </location>
</feature>
<dbReference type="GO" id="GO:0008061">
    <property type="term" value="F:chitin binding"/>
    <property type="evidence" value="ECO:0007669"/>
    <property type="project" value="UniProtKB-KW"/>
</dbReference>
<dbReference type="AlphaFoldDB" id="A0A9N9YZ73"/>
<dbReference type="PANTHER" id="PTHR34997">
    <property type="entry name" value="AM15"/>
    <property type="match status" value="1"/>
</dbReference>
<protein>
    <recommendedName>
        <fullName evidence="5">LysM domain-containing protein</fullName>
    </recommendedName>
</protein>
<proteinExistence type="inferred from homology"/>
<reference evidence="6 7" key="2">
    <citation type="submission" date="2021-10" db="EMBL/GenBank/DDBJ databases">
        <authorList>
            <person name="Piombo E."/>
        </authorList>
    </citation>
    <scope>NUCLEOTIDE SEQUENCE [LARGE SCALE GENOMIC DNA]</scope>
</reference>
<dbReference type="OrthoDB" id="5985073at2759"/>
<gene>
    <name evidence="6" type="ORF">CSOL1703_00012347</name>
</gene>
<dbReference type="Gene3D" id="3.10.350.10">
    <property type="entry name" value="LysM domain"/>
    <property type="match status" value="3"/>
</dbReference>
<dbReference type="PANTHER" id="PTHR34997:SF1">
    <property type="entry name" value="PEPTIDOGLYCAN-BINDING LYSIN DOMAIN"/>
    <property type="match status" value="1"/>
</dbReference>
<dbReference type="PROSITE" id="PS51782">
    <property type="entry name" value="LYSM"/>
    <property type="match status" value="3"/>
</dbReference>
<dbReference type="InterPro" id="IPR052210">
    <property type="entry name" value="LysM1-like"/>
</dbReference>
<dbReference type="EMBL" id="CABFOC020000013">
    <property type="protein sequence ID" value="CAH0045717.1"/>
    <property type="molecule type" value="Genomic_DNA"/>
</dbReference>
<feature type="domain" description="LysM" evidence="5">
    <location>
        <begin position="227"/>
        <end position="274"/>
    </location>
</feature>
<keyword evidence="1" id="KW-0147">Chitin-binding</keyword>
<name>A0A9N9YZ73_9HYPO</name>
<evidence type="ECO:0000256" key="1">
    <source>
        <dbReference type="ARBA" id="ARBA00022669"/>
    </source>
</evidence>
<reference evidence="7" key="1">
    <citation type="submission" date="2019-06" db="EMBL/GenBank/DDBJ databases">
        <authorList>
            <person name="Broberg M."/>
        </authorList>
    </citation>
    <scope>NUCLEOTIDE SEQUENCE [LARGE SCALE GENOMIC DNA]</scope>
</reference>
<feature type="compositionally biased region" description="Low complexity" evidence="4">
    <location>
        <begin position="184"/>
        <end position="210"/>
    </location>
</feature>
<feature type="domain" description="LysM" evidence="5">
    <location>
        <begin position="112"/>
        <end position="160"/>
    </location>
</feature>
<evidence type="ECO:0000256" key="3">
    <source>
        <dbReference type="ARBA" id="ARBA00044955"/>
    </source>
</evidence>
<evidence type="ECO:0000259" key="5">
    <source>
        <dbReference type="PROSITE" id="PS51782"/>
    </source>
</evidence>
<dbReference type="Proteomes" id="UP000775872">
    <property type="component" value="Unassembled WGS sequence"/>
</dbReference>